<accession>A0A444ID39</accession>
<dbReference type="InterPro" id="IPR032809">
    <property type="entry name" value="Put_HupE_UreJ"/>
</dbReference>
<evidence type="ECO:0000256" key="1">
    <source>
        <dbReference type="SAM" id="Phobius"/>
    </source>
</evidence>
<gene>
    <name evidence="3" type="ORF">EHI47_00535</name>
</gene>
<proteinExistence type="predicted"/>
<name>A0A444ID39_RHILE</name>
<feature type="transmembrane region" description="Helical" evidence="1">
    <location>
        <begin position="237"/>
        <end position="255"/>
    </location>
</feature>
<evidence type="ECO:0000313" key="4">
    <source>
        <dbReference type="Proteomes" id="UP000283817"/>
    </source>
</evidence>
<keyword evidence="1" id="KW-1133">Transmembrane helix</keyword>
<feature type="transmembrane region" description="Helical" evidence="1">
    <location>
        <begin position="208"/>
        <end position="225"/>
    </location>
</feature>
<sequence length="328" mass="35949">MSRFLGLFFGCLLWATCAANAHELRPAFLEIDEIAPESYAITWKVPARGEYKMALSVRLPDACQQMTDPVGGYIDTAYVSRWQVICAGGLGGKAVFIDGLSSTFTDALAKLTNLDGTTQTSRISPSDPNLTIAKSLTPWGTAQTYFFLGVGHILEGVDHLLFVFALLLLIRNPRMLLLTITSFTVAHSITLAIASLDVARVSQPPVEALIALSIMFVAAEIIRSGRGRRDLSSRYPWIISFVFGLLHGFGFAGALREIGLPQKDVPLALFTFNLGVEAGQLAFVAIALLALVSFRLVRFFDSSRIRFWLAYLIGTVSAFWFVQRVVGF</sequence>
<dbReference type="EMBL" id="SBHX01000002">
    <property type="protein sequence ID" value="RWX37379.1"/>
    <property type="molecule type" value="Genomic_DNA"/>
</dbReference>
<feature type="transmembrane region" description="Helical" evidence="1">
    <location>
        <begin position="305"/>
        <end position="322"/>
    </location>
</feature>
<feature type="transmembrane region" description="Helical" evidence="1">
    <location>
        <begin position="176"/>
        <end position="196"/>
    </location>
</feature>
<dbReference type="Proteomes" id="UP000283817">
    <property type="component" value="Unassembled WGS sequence"/>
</dbReference>
<reference evidence="3 4" key="1">
    <citation type="submission" date="2019-01" db="EMBL/GenBank/DDBJ databases">
        <title>RHIZO-ID as a novel technology for direct rhizobia identification.</title>
        <authorList>
            <person name="De Meyer S.E."/>
        </authorList>
    </citation>
    <scope>NUCLEOTIDE SEQUENCE [LARGE SCALE GENOMIC DNA]</scope>
    <source>
        <strain evidence="3 4">WSM448</strain>
    </source>
</reference>
<dbReference type="AlphaFoldDB" id="A0A444ID39"/>
<keyword evidence="1" id="KW-0472">Membrane</keyword>
<keyword evidence="2" id="KW-0732">Signal</keyword>
<feature type="transmembrane region" description="Helical" evidence="1">
    <location>
        <begin position="267"/>
        <end position="293"/>
    </location>
</feature>
<dbReference type="Pfam" id="PF13795">
    <property type="entry name" value="HupE_UreJ_2"/>
    <property type="match status" value="1"/>
</dbReference>
<feature type="signal peptide" evidence="2">
    <location>
        <begin position="1"/>
        <end position="21"/>
    </location>
</feature>
<keyword evidence="1" id="KW-0812">Transmembrane</keyword>
<evidence type="ECO:0000256" key="2">
    <source>
        <dbReference type="SAM" id="SignalP"/>
    </source>
</evidence>
<protein>
    <submittedName>
        <fullName evidence="3">HupE/UreJ family protein</fullName>
    </submittedName>
</protein>
<feature type="chain" id="PRO_5019425453" evidence="2">
    <location>
        <begin position="22"/>
        <end position="328"/>
    </location>
</feature>
<comment type="caution">
    <text evidence="3">The sequence shown here is derived from an EMBL/GenBank/DDBJ whole genome shotgun (WGS) entry which is preliminary data.</text>
</comment>
<feature type="transmembrane region" description="Helical" evidence="1">
    <location>
        <begin position="145"/>
        <end position="169"/>
    </location>
</feature>
<dbReference type="RefSeq" id="WP_128409520.1">
    <property type="nucleotide sequence ID" value="NZ_SBHX01000002.1"/>
</dbReference>
<organism evidence="3 4">
    <name type="scientific">Rhizobium leguminosarum</name>
    <dbReference type="NCBI Taxonomy" id="384"/>
    <lineage>
        <taxon>Bacteria</taxon>
        <taxon>Pseudomonadati</taxon>
        <taxon>Pseudomonadota</taxon>
        <taxon>Alphaproteobacteria</taxon>
        <taxon>Hyphomicrobiales</taxon>
        <taxon>Rhizobiaceae</taxon>
        <taxon>Rhizobium/Agrobacterium group</taxon>
        <taxon>Rhizobium</taxon>
    </lineage>
</organism>
<evidence type="ECO:0000313" key="3">
    <source>
        <dbReference type="EMBL" id="RWX37379.1"/>
    </source>
</evidence>